<dbReference type="InterPro" id="IPR015323">
    <property type="entry name" value="FlavoCytC_S_DH_flav-bd"/>
</dbReference>
<dbReference type="InterPro" id="IPR036188">
    <property type="entry name" value="FAD/NAD-bd_sf"/>
</dbReference>
<keyword evidence="7" id="KW-1185">Reference proteome</keyword>
<dbReference type="PROSITE" id="PS51318">
    <property type="entry name" value="TAT"/>
    <property type="match status" value="1"/>
</dbReference>
<dbReference type="RefSeq" id="WP_012499197.1">
    <property type="nucleotide sequence ID" value="NC_011026.1"/>
</dbReference>
<dbReference type="AlphaFoldDB" id="B3QVQ6"/>
<dbReference type="InterPro" id="IPR049386">
    <property type="entry name" value="FCSD_central"/>
</dbReference>
<dbReference type="FunFam" id="3.50.50.60:FF:000234">
    <property type="entry name" value="Flavocytochrome C sulfide dehydrogenase"/>
    <property type="match status" value="1"/>
</dbReference>
<dbReference type="InterPro" id="IPR037092">
    <property type="entry name" value="FlavoCytC_S_DH_flav-bd_sf"/>
</dbReference>
<dbReference type="Proteomes" id="UP000001208">
    <property type="component" value="Chromosome"/>
</dbReference>
<name>B3QVQ6_CHLT3</name>
<reference evidence="6 7" key="1">
    <citation type="submission" date="2008-06" db="EMBL/GenBank/DDBJ databases">
        <title>Complete sequence of Chloroherpeton thalassium ATCC 35110.</title>
        <authorList>
            <consortium name="US DOE Joint Genome Institute"/>
            <person name="Lucas S."/>
            <person name="Copeland A."/>
            <person name="Lapidus A."/>
            <person name="Glavina del Rio T."/>
            <person name="Dalin E."/>
            <person name="Tice H."/>
            <person name="Bruce D."/>
            <person name="Goodwin L."/>
            <person name="Pitluck S."/>
            <person name="Schmutz J."/>
            <person name="Larimer F."/>
            <person name="Land M."/>
            <person name="Hauser L."/>
            <person name="Kyrpides N."/>
            <person name="Mikhailova N."/>
            <person name="Liu Z."/>
            <person name="Li T."/>
            <person name="Zhao F."/>
            <person name="Overmann J."/>
            <person name="Bryant D.A."/>
            <person name="Richardson P."/>
        </authorList>
    </citation>
    <scope>NUCLEOTIDE SEQUENCE [LARGE SCALE GENOMIC DNA]</scope>
    <source>
        <strain evidence="7">ATCC 35110 / GB-78</strain>
    </source>
</reference>
<dbReference type="InterPro" id="IPR016156">
    <property type="entry name" value="FAD/NAD-linked_Rdtase_dimer_sf"/>
</dbReference>
<dbReference type="eggNOG" id="COG0446">
    <property type="taxonomic scope" value="Bacteria"/>
</dbReference>
<dbReference type="HOGENOM" id="CLU_030742_0_0_10"/>
<dbReference type="Pfam" id="PF09242">
    <property type="entry name" value="FCSD-flav_bind"/>
    <property type="match status" value="1"/>
</dbReference>
<protein>
    <submittedName>
        <fullName evidence="6">Flavocytochrome c sulphide dehydrogenase flavin-binding</fullName>
    </submittedName>
</protein>
<dbReference type="Pfam" id="PF21706">
    <property type="entry name" value="FCSD_central"/>
    <property type="match status" value="1"/>
</dbReference>
<gene>
    <name evidence="6" type="ordered locus">Ctha_0643</name>
</gene>
<accession>B3QVQ6</accession>
<feature type="domain" description="Flavocytochrome c sulphide dehydrogenase flavin-binding" evidence="4">
    <location>
        <begin position="359"/>
        <end position="429"/>
    </location>
</feature>
<organism evidence="6 7">
    <name type="scientific">Chloroherpeton thalassium (strain ATCC 35110 / GB-78)</name>
    <dbReference type="NCBI Taxonomy" id="517418"/>
    <lineage>
        <taxon>Bacteria</taxon>
        <taxon>Pseudomonadati</taxon>
        <taxon>Chlorobiota</taxon>
        <taxon>Chlorobiia</taxon>
        <taxon>Chlorobiales</taxon>
        <taxon>Chloroherpetonaceae</taxon>
        <taxon>Chloroherpeton</taxon>
    </lineage>
</organism>
<dbReference type="Gene3D" id="3.90.760.10">
    <property type="entry name" value="Flavocytochrome c sulphide dehydrogenase, flavin-binding domain"/>
    <property type="match status" value="1"/>
</dbReference>
<dbReference type="InterPro" id="IPR023753">
    <property type="entry name" value="FAD/NAD-binding_dom"/>
</dbReference>
<dbReference type="PANTHER" id="PTHR43755">
    <property type="match status" value="1"/>
</dbReference>
<keyword evidence="1" id="KW-0285">Flavoprotein</keyword>
<dbReference type="EMBL" id="CP001100">
    <property type="protein sequence ID" value="ACF13113.1"/>
    <property type="molecule type" value="Genomic_DNA"/>
</dbReference>
<evidence type="ECO:0000313" key="7">
    <source>
        <dbReference type="Proteomes" id="UP000001208"/>
    </source>
</evidence>
<evidence type="ECO:0000259" key="4">
    <source>
        <dbReference type="Pfam" id="PF09242"/>
    </source>
</evidence>
<dbReference type="KEGG" id="cts:Ctha_0643"/>
<dbReference type="SUPFAM" id="SSF55424">
    <property type="entry name" value="FAD/NAD-linked reductases, dimerisation (C-terminal) domain"/>
    <property type="match status" value="1"/>
</dbReference>
<proteinExistence type="predicted"/>
<dbReference type="InterPro" id="IPR052541">
    <property type="entry name" value="SQRD"/>
</dbReference>
<dbReference type="SUPFAM" id="SSF51905">
    <property type="entry name" value="FAD/NAD(P)-binding domain"/>
    <property type="match status" value="2"/>
</dbReference>
<feature type="domain" description="Sulfide dehydrogenase [flavocytochrome c] flavoprotein chain central" evidence="5">
    <location>
        <begin position="168"/>
        <end position="283"/>
    </location>
</feature>
<dbReference type="GO" id="GO:0016491">
    <property type="term" value="F:oxidoreductase activity"/>
    <property type="evidence" value="ECO:0007669"/>
    <property type="project" value="InterPro"/>
</dbReference>
<dbReference type="PANTHER" id="PTHR43755:SF1">
    <property type="entry name" value="FAD-DEPENDENT PYRIDINE NUCLEOTIDE-DISULPHIDE OXIDOREDUCTASE"/>
    <property type="match status" value="1"/>
</dbReference>
<dbReference type="Pfam" id="PF07992">
    <property type="entry name" value="Pyr_redox_2"/>
    <property type="match status" value="1"/>
</dbReference>
<sequence length="430" mass="46635">MSKMTRREFGKLFVASLAGSAIGALGAPAILRANTYRVLVIGGGFGGAAAAKYVKKFDPSIDVTLVEPKEIFYTCPFSNWVMGGLREMKDIGHGYSAIKNEHHINVIHDLVVEIDAANKTAKTQGGKTIQYDRAIVSPGIDFKWDAVEGYDEATSEKIPHAFQAGKQTEILRDQLRSMKQGGTVIIHAPQNPFRCPPGPYERASLFANYLKKNNPKAKVLILDEKEKFSKQMLFQKGWQKLYGDMVEWRPGSAGGAVTRVDAATMKLETEFGAEKADVINFIPPQWAGKIARDAGLTDESGWCPINQQTFESTLHPNIHVVGDAALAGAMPKSGFAASSQAKVTALAVVDILHGRTPKPPSLANTCYSLIGDKYGISVAAVYKYDDKENKIVSIKGAGGLTPNDADENFLSAEAAYAEGWYASLSKDIWG</sequence>
<dbReference type="GO" id="GO:0050660">
    <property type="term" value="F:flavin adenine dinucleotide binding"/>
    <property type="evidence" value="ECO:0007669"/>
    <property type="project" value="InterPro"/>
</dbReference>
<dbReference type="InterPro" id="IPR006311">
    <property type="entry name" value="TAT_signal"/>
</dbReference>
<feature type="domain" description="FAD/NAD(P)-binding" evidence="3">
    <location>
        <begin position="36"/>
        <end position="150"/>
    </location>
</feature>
<dbReference type="STRING" id="517418.Ctha_0643"/>
<evidence type="ECO:0000256" key="2">
    <source>
        <dbReference type="ARBA" id="ARBA00022827"/>
    </source>
</evidence>
<evidence type="ECO:0000259" key="3">
    <source>
        <dbReference type="Pfam" id="PF07992"/>
    </source>
</evidence>
<evidence type="ECO:0000256" key="1">
    <source>
        <dbReference type="ARBA" id="ARBA00022630"/>
    </source>
</evidence>
<keyword evidence="2" id="KW-0274">FAD</keyword>
<evidence type="ECO:0000313" key="6">
    <source>
        <dbReference type="EMBL" id="ACF13113.1"/>
    </source>
</evidence>
<dbReference type="Gene3D" id="3.50.50.60">
    <property type="entry name" value="FAD/NAD(P)-binding domain"/>
    <property type="match status" value="2"/>
</dbReference>
<dbReference type="OrthoDB" id="9805710at2"/>
<evidence type="ECO:0000259" key="5">
    <source>
        <dbReference type="Pfam" id="PF21706"/>
    </source>
</evidence>